<reference evidence="1 2" key="1">
    <citation type="submission" date="2016-06" db="EMBL/GenBank/DDBJ databases">
        <title>Comparative genomics of the ectomycorrhizal sister species Rhizopogon vinicolor and Rhizopogon vesiculosus (Basidiomycota: Boletales) reveals a divergence of the mating type B locus.</title>
        <authorList>
            <consortium name="DOE Joint Genome Institute"/>
            <person name="Mujic A.B."/>
            <person name="Kuo A."/>
            <person name="Tritt A."/>
            <person name="Lipzen A."/>
            <person name="Chen C."/>
            <person name="Johnson J."/>
            <person name="Sharma A."/>
            <person name="Barry K."/>
            <person name="Grigoriev I.V."/>
            <person name="Spatafora J.W."/>
        </authorList>
    </citation>
    <scope>NUCLEOTIDE SEQUENCE [LARGE SCALE GENOMIC DNA]</scope>
    <source>
        <strain evidence="1 2">AM-OR11-026</strain>
    </source>
</reference>
<evidence type="ECO:0000313" key="2">
    <source>
        <dbReference type="Proteomes" id="UP000092154"/>
    </source>
</evidence>
<dbReference type="STRING" id="1314800.A0A1B7MLJ5"/>
<keyword evidence="2" id="KW-1185">Reference proteome</keyword>
<accession>A0A1B7MLJ5</accession>
<dbReference type="OrthoDB" id="8907274at2759"/>
<gene>
    <name evidence="1" type="ORF">K503DRAFT_522778</name>
</gene>
<dbReference type="EMBL" id="KV448765">
    <property type="protein sequence ID" value="OAX33462.1"/>
    <property type="molecule type" value="Genomic_DNA"/>
</dbReference>
<sequence>MLSDYLEFLSSWMRTCDIPLTTSRTLPSTVTDIMPVTQRYNLNPNPSIRQFIKSYAPDWIISAALWATLWFINNHVSGFKRQFSLSDMSLRYPHAVDQRVGVRQGEHGQNNFTNNVSDNSS</sequence>
<evidence type="ECO:0000313" key="1">
    <source>
        <dbReference type="EMBL" id="OAX33462.1"/>
    </source>
</evidence>
<dbReference type="Proteomes" id="UP000092154">
    <property type="component" value="Unassembled WGS sequence"/>
</dbReference>
<protein>
    <submittedName>
        <fullName evidence="1">Uncharacterized protein</fullName>
    </submittedName>
</protein>
<dbReference type="InParanoid" id="A0A1B7MLJ5"/>
<organism evidence="1 2">
    <name type="scientific">Rhizopogon vinicolor AM-OR11-026</name>
    <dbReference type="NCBI Taxonomy" id="1314800"/>
    <lineage>
        <taxon>Eukaryota</taxon>
        <taxon>Fungi</taxon>
        <taxon>Dikarya</taxon>
        <taxon>Basidiomycota</taxon>
        <taxon>Agaricomycotina</taxon>
        <taxon>Agaricomycetes</taxon>
        <taxon>Agaricomycetidae</taxon>
        <taxon>Boletales</taxon>
        <taxon>Suillineae</taxon>
        <taxon>Rhizopogonaceae</taxon>
        <taxon>Rhizopogon</taxon>
    </lineage>
</organism>
<dbReference type="AlphaFoldDB" id="A0A1B7MLJ5"/>
<proteinExistence type="predicted"/>
<name>A0A1B7MLJ5_9AGAM</name>